<dbReference type="NCBIfam" id="NF006619">
    <property type="entry name" value="PRK09186.1"/>
    <property type="match status" value="1"/>
</dbReference>
<evidence type="ECO:0000256" key="1">
    <source>
        <dbReference type="ARBA" id="ARBA00006484"/>
    </source>
</evidence>
<dbReference type="OrthoDB" id="7301144at2"/>
<evidence type="ECO:0008006" key="5">
    <source>
        <dbReference type="Google" id="ProtNLM"/>
    </source>
</evidence>
<dbReference type="PANTHER" id="PTHR24321:SF8">
    <property type="entry name" value="ESTRADIOL 17-BETA-DEHYDROGENASE 8-RELATED"/>
    <property type="match status" value="1"/>
</dbReference>
<dbReference type="SUPFAM" id="SSF51735">
    <property type="entry name" value="NAD(P)-binding Rossmann-fold domains"/>
    <property type="match status" value="1"/>
</dbReference>
<organism evidence="3 4">
    <name type="scientific">Stutzerimonas stutzeri</name>
    <name type="common">Pseudomonas stutzeri</name>
    <dbReference type="NCBI Taxonomy" id="316"/>
    <lineage>
        <taxon>Bacteria</taxon>
        <taxon>Pseudomonadati</taxon>
        <taxon>Pseudomonadota</taxon>
        <taxon>Gammaproteobacteria</taxon>
        <taxon>Pseudomonadales</taxon>
        <taxon>Pseudomonadaceae</taxon>
        <taxon>Stutzerimonas</taxon>
    </lineage>
</organism>
<dbReference type="PANTHER" id="PTHR24321">
    <property type="entry name" value="DEHYDROGENASES, SHORT CHAIN"/>
    <property type="match status" value="1"/>
</dbReference>
<dbReference type="GO" id="GO:0016491">
    <property type="term" value="F:oxidoreductase activity"/>
    <property type="evidence" value="ECO:0007669"/>
    <property type="project" value="UniProtKB-KW"/>
</dbReference>
<dbReference type="InterPro" id="IPR036291">
    <property type="entry name" value="NAD(P)-bd_dom_sf"/>
</dbReference>
<dbReference type="PATRIC" id="fig|316.101.peg.4493"/>
<dbReference type="Pfam" id="PF13561">
    <property type="entry name" value="adh_short_C2"/>
    <property type="match status" value="1"/>
</dbReference>
<comment type="similarity">
    <text evidence="1">Belongs to the short-chain dehydrogenases/reductases (SDR) family.</text>
</comment>
<reference evidence="3 4" key="1">
    <citation type="submission" date="2015-02" db="EMBL/GenBank/DDBJ databases">
        <title>Draft genome sequence of Pseudomonas stutzeri NT0128 isolated from wheat (Triticum turgidum) rhizosphere.</title>
        <authorList>
            <person name="Tovi N."/>
            <person name="Frenk S."/>
            <person name="Hadar Y."/>
            <person name="Minz D."/>
        </authorList>
    </citation>
    <scope>NUCLEOTIDE SEQUENCE [LARGE SCALE GENOMIC DNA]</scope>
    <source>
        <strain evidence="3 4">NT0128</strain>
    </source>
</reference>
<sequence>MSTVNLNGKTFIVVGAAGRLGEAMVDAALDCGANIVAVDQSKKALQEIKIKKNDNKNFFPIEGDITQASSIQRVIETAVEQFGSLDGAVNAAYPRNENYGRSFFDVTYEDFCENVSLHLGGYFLFMQQCAKYALVKQEKFSLVNMSSIYGVMAPRFEVYAGTSMTMPVEYAAIKSALQHLGSYVSAYTKGSRFRVNCVSPGGILAGQDQAFLDRYNSYCRDKGMLEPNDIVGTIIFLLSDASEYVCGQNIIVDDAFRI</sequence>
<evidence type="ECO:0000313" key="3">
    <source>
        <dbReference type="EMBL" id="KJH79121.1"/>
    </source>
</evidence>
<evidence type="ECO:0000313" key="4">
    <source>
        <dbReference type="Proteomes" id="UP000032487"/>
    </source>
</evidence>
<keyword evidence="2" id="KW-0560">Oxidoreductase</keyword>
<dbReference type="PRINTS" id="PR00081">
    <property type="entry name" value="GDHRDH"/>
</dbReference>
<dbReference type="AlphaFoldDB" id="A0A0D9AIB0"/>
<dbReference type="Proteomes" id="UP000032487">
    <property type="component" value="Unassembled WGS sequence"/>
</dbReference>
<gene>
    <name evidence="3" type="ORF">UF78_22325</name>
</gene>
<accession>A0A0D9AIB0</accession>
<name>A0A0D9AIB0_STUST</name>
<dbReference type="Gene3D" id="3.40.50.720">
    <property type="entry name" value="NAD(P)-binding Rossmann-like Domain"/>
    <property type="match status" value="1"/>
</dbReference>
<evidence type="ECO:0000256" key="2">
    <source>
        <dbReference type="ARBA" id="ARBA00023002"/>
    </source>
</evidence>
<comment type="caution">
    <text evidence="3">The sequence shown here is derived from an EMBL/GenBank/DDBJ whole genome shotgun (WGS) entry which is preliminary data.</text>
</comment>
<dbReference type="EMBL" id="JYHV01000039">
    <property type="protein sequence ID" value="KJH79121.1"/>
    <property type="molecule type" value="Genomic_DNA"/>
</dbReference>
<protein>
    <recommendedName>
        <fullName evidence="5">Flagellin modification protein A</fullName>
    </recommendedName>
</protein>
<dbReference type="InterPro" id="IPR002347">
    <property type="entry name" value="SDR_fam"/>
</dbReference>
<proteinExistence type="inferred from homology"/>